<protein>
    <submittedName>
        <fullName evidence="2">Uncharacterized protein</fullName>
    </submittedName>
</protein>
<gene>
    <name evidence="2" type="ORF">KIL84_010112</name>
</gene>
<sequence>MHVLLPQQILHSQHVFIVLLDWVTLRASASEDVFSPFEQYLLQTLMFWGNYDSISHILVDLESYVLGGEREGLVRVFVRLFLVNSPSLLKFIDHSSCFCKK</sequence>
<feature type="chain" id="PRO_5039293773" evidence="1">
    <location>
        <begin position="30"/>
        <end position="101"/>
    </location>
</feature>
<keyword evidence="1" id="KW-0732">Signal</keyword>
<dbReference type="EMBL" id="JAHDVG010000467">
    <property type="protein sequence ID" value="KAH1182358.1"/>
    <property type="molecule type" value="Genomic_DNA"/>
</dbReference>
<keyword evidence="3" id="KW-1185">Reference proteome</keyword>
<dbReference type="AlphaFoldDB" id="A0A9D3XLZ7"/>
<accession>A0A9D3XLZ7</accession>
<proteinExistence type="predicted"/>
<reference evidence="2" key="1">
    <citation type="submission" date="2021-09" db="EMBL/GenBank/DDBJ databases">
        <title>The genome of Mauremys mutica provides insights into the evolution of semi-aquatic lifestyle.</title>
        <authorList>
            <person name="Gong S."/>
            <person name="Gao Y."/>
        </authorList>
    </citation>
    <scope>NUCLEOTIDE SEQUENCE</scope>
    <source>
        <strain evidence="2">MM-2020</strain>
        <tissue evidence="2">Muscle</tissue>
    </source>
</reference>
<name>A0A9D3XLZ7_9SAUR</name>
<feature type="signal peptide" evidence="1">
    <location>
        <begin position="1"/>
        <end position="29"/>
    </location>
</feature>
<dbReference type="Proteomes" id="UP000827986">
    <property type="component" value="Unassembled WGS sequence"/>
</dbReference>
<evidence type="ECO:0000313" key="3">
    <source>
        <dbReference type="Proteomes" id="UP000827986"/>
    </source>
</evidence>
<comment type="caution">
    <text evidence="2">The sequence shown here is derived from an EMBL/GenBank/DDBJ whole genome shotgun (WGS) entry which is preliminary data.</text>
</comment>
<evidence type="ECO:0000256" key="1">
    <source>
        <dbReference type="SAM" id="SignalP"/>
    </source>
</evidence>
<evidence type="ECO:0000313" key="2">
    <source>
        <dbReference type="EMBL" id="KAH1182358.1"/>
    </source>
</evidence>
<organism evidence="2 3">
    <name type="scientific">Mauremys mutica</name>
    <name type="common">yellowpond turtle</name>
    <dbReference type="NCBI Taxonomy" id="74926"/>
    <lineage>
        <taxon>Eukaryota</taxon>
        <taxon>Metazoa</taxon>
        <taxon>Chordata</taxon>
        <taxon>Craniata</taxon>
        <taxon>Vertebrata</taxon>
        <taxon>Euteleostomi</taxon>
        <taxon>Archelosauria</taxon>
        <taxon>Testudinata</taxon>
        <taxon>Testudines</taxon>
        <taxon>Cryptodira</taxon>
        <taxon>Durocryptodira</taxon>
        <taxon>Testudinoidea</taxon>
        <taxon>Geoemydidae</taxon>
        <taxon>Geoemydinae</taxon>
        <taxon>Mauremys</taxon>
    </lineage>
</organism>